<evidence type="ECO:0000313" key="2">
    <source>
        <dbReference type="EMBL" id="TWH22138.1"/>
    </source>
</evidence>
<dbReference type="Pfam" id="PF01425">
    <property type="entry name" value="Amidase"/>
    <property type="match status" value="1"/>
</dbReference>
<keyword evidence="2" id="KW-0808">Transferase</keyword>
<dbReference type="PANTHER" id="PTHR11895">
    <property type="entry name" value="TRANSAMIDASE"/>
    <property type="match status" value="1"/>
</dbReference>
<comment type="caution">
    <text evidence="2">The sequence shown here is derived from an EMBL/GenBank/DDBJ whole genome shotgun (WGS) entry which is preliminary data.</text>
</comment>
<protein>
    <submittedName>
        <fullName evidence="2">Aspartyl-tRNA(Asn)/glutamyl-tRNA(Gln) amidotransferase subunit A</fullName>
    </submittedName>
</protein>
<accession>A0A660CEX4</accession>
<dbReference type="InterPro" id="IPR036928">
    <property type="entry name" value="AS_sf"/>
</dbReference>
<feature type="domain" description="Amidase" evidence="1">
    <location>
        <begin position="7"/>
        <end position="423"/>
    </location>
</feature>
<dbReference type="AlphaFoldDB" id="A0A660CEX4"/>
<dbReference type="EMBL" id="VLJV01000001">
    <property type="protein sequence ID" value="TWH22138.1"/>
    <property type="molecule type" value="Genomic_DNA"/>
</dbReference>
<dbReference type="GO" id="GO:0016740">
    <property type="term" value="F:transferase activity"/>
    <property type="evidence" value="ECO:0007669"/>
    <property type="project" value="UniProtKB-KW"/>
</dbReference>
<dbReference type="Proteomes" id="UP000317303">
    <property type="component" value="Unassembled WGS sequence"/>
</dbReference>
<name>A0A660CEX4_9PSEU</name>
<evidence type="ECO:0000259" key="1">
    <source>
        <dbReference type="Pfam" id="PF01425"/>
    </source>
</evidence>
<sequence>MGPVRERVERYLARTRERDRDLRAFIAVLADRARRQADERDATPAARRGSLHGLTVSLKDNIDVAGVRSTAGSAHHGGVPAARDATVTRLLDDAGAVVLGKNNMAEFAMGATGRNAVFGDCRNARDGHRIAGGSSSGSGVAVAAELVEAALGTDTGGSGRIPASVNGAVGLRPTVGRVSNRGVFPVSPSFDTVTPIAGDVRTVARVLAALDRFDPDDPTAVPGERTPVDALLGAGLDGLRVGVAGGFLADGVEPGVRRVVATATELMARHGATATPVTVAGAESAQERMLEIMYPEAAGVHAERMRADPCSIDADVLRRLRIGAGTPEDVTQRARRWRRDFQARASEVFSRVDVVVCPTIPVDVPRADAVDLAASTRDLARFTYVWAMYGGPSMSVPCGRHPESGMPVGLHLAAAPWREDVLLRAAAGYEAALGGRPNAR</sequence>
<dbReference type="InterPro" id="IPR023631">
    <property type="entry name" value="Amidase_dom"/>
</dbReference>
<evidence type="ECO:0000313" key="3">
    <source>
        <dbReference type="Proteomes" id="UP000317303"/>
    </source>
</evidence>
<proteinExistence type="predicted"/>
<dbReference type="SUPFAM" id="SSF75304">
    <property type="entry name" value="Amidase signature (AS) enzymes"/>
    <property type="match status" value="1"/>
</dbReference>
<dbReference type="RefSeq" id="WP_051758138.1">
    <property type="nucleotide sequence ID" value="NZ_JOIJ01000040.1"/>
</dbReference>
<dbReference type="PANTHER" id="PTHR11895:SF176">
    <property type="entry name" value="AMIDASE AMID-RELATED"/>
    <property type="match status" value="1"/>
</dbReference>
<organism evidence="2 3">
    <name type="scientific">Prauserella rugosa</name>
    <dbReference type="NCBI Taxonomy" id="43354"/>
    <lineage>
        <taxon>Bacteria</taxon>
        <taxon>Bacillati</taxon>
        <taxon>Actinomycetota</taxon>
        <taxon>Actinomycetes</taxon>
        <taxon>Pseudonocardiales</taxon>
        <taxon>Pseudonocardiaceae</taxon>
        <taxon>Prauserella</taxon>
    </lineage>
</organism>
<gene>
    <name evidence="2" type="ORF">JD82_04012</name>
</gene>
<keyword evidence="3" id="KW-1185">Reference proteome</keyword>
<dbReference type="InterPro" id="IPR000120">
    <property type="entry name" value="Amidase"/>
</dbReference>
<dbReference type="Gene3D" id="3.90.1300.10">
    <property type="entry name" value="Amidase signature (AS) domain"/>
    <property type="match status" value="1"/>
</dbReference>
<reference evidence="2 3" key="1">
    <citation type="submission" date="2019-07" db="EMBL/GenBank/DDBJ databases">
        <title>R&amp;d 2014.</title>
        <authorList>
            <person name="Klenk H.-P."/>
        </authorList>
    </citation>
    <scope>NUCLEOTIDE SEQUENCE [LARGE SCALE GENOMIC DNA]</scope>
    <source>
        <strain evidence="2 3">DSM 43194</strain>
    </source>
</reference>